<accession>A0ABX2A4F4</accession>
<dbReference type="InterPro" id="IPR011009">
    <property type="entry name" value="Kinase-like_dom_sf"/>
</dbReference>
<organism evidence="2 3">
    <name type="scientific">Isoptericola halotolerans</name>
    <dbReference type="NCBI Taxonomy" id="300560"/>
    <lineage>
        <taxon>Bacteria</taxon>
        <taxon>Bacillati</taxon>
        <taxon>Actinomycetota</taxon>
        <taxon>Actinomycetes</taxon>
        <taxon>Micrococcales</taxon>
        <taxon>Promicromonosporaceae</taxon>
        <taxon>Isoptericola</taxon>
    </lineage>
</organism>
<evidence type="ECO:0000313" key="3">
    <source>
        <dbReference type="Proteomes" id="UP000757540"/>
    </source>
</evidence>
<name>A0ABX2A4F4_9MICO</name>
<evidence type="ECO:0000259" key="1">
    <source>
        <dbReference type="Pfam" id="PF01636"/>
    </source>
</evidence>
<gene>
    <name evidence="2" type="ORF">HDG69_002314</name>
</gene>
<dbReference type="EMBL" id="JABEZU010000002">
    <property type="protein sequence ID" value="NOV97739.1"/>
    <property type="molecule type" value="Genomic_DNA"/>
</dbReference>
<dbReference type="Proteomes" id="UP000757540">
    <property type="component" value="Unassembled WGS sequence"/>
</dbReference>
<dbReference type="Gene3D" id="3.90.1200.10">
    <property type="match status" value="1"/>
</dbReference>
<keyword evidence="2" id="KW-0808">Transferase</keyword>
<reference evidence="2 3" key="1">
    <citation type="submission" date="2020-05" db="EMBL/GenBank/DDBJ databases">
        <title>Genomic Encyclopedia of Type Strains, Phase III (KMG-III): the genomes of soil and plant-associated and newly described type strains.</title>
        <authorList>
            <person name="Whitman W."/>
        </authorList>
    </citation>
    <scope>NUCLEOTIDE SEQUENCE [LARGE SCALE GENOMIC DNA]</scope>
    <source>
        <strain evidence="2 3">KCTC 19046</strain>
    </source>
</reference>
<dbReference type="Pfam" id="PF01636">
    <property type="entry name" value="APH"/>
    <property type="match status" value="1"/>
</dbReference>
<comment type="caution">
    <text evidence="2">The sequence shown here is derived from an EMBL/GenBank/DDBJ whole genome shotgun (WGS) entry which is preliminary data.</text>
</comment>
<dbReference type="RefSeq" id="WP_171783916.1">
    <property type="nucleotide sequence ID" value="NZ_BAAAML010000009.1"/>
</dbReference>
<dbReference type="EC" id="2.7.1.175" evidence="2"/>
<evidence type="ECO:0000313" key="2">
    <source>
        <dbReference type="EMBL" id="NOV97739.1"/>
    </source>
</evidence>
<feature type="domain" description="Aminoglycoside phosphotransferase" evidence="1">
    <location>
        <begin position="259"/>
        <end position="407"/>
    </location>
</feature>
<dbReference type="GO" id="GO:0016740">
    <property type="term" value="F:transferase activity"/>
    <property type="evidence" value="ECO:0007669"/>
    <property type="project" value="UniProtKB-KW"/>
</dbReference>
<dbReference type="SUPFAM" id="SSF56112">
    <property type="entry name" value="Protein kinase-like (PK-like)"/>
    <property type="match status" value="1"/>
</dbReference>
<dbReference type="InterPro" id="IPR002575">
    <property type="entry name" value="Aminoglycoside_PTrfase"/>
</dbReference>
<proteinExistence type="predicted"/>
<keyword evidence="3" id="KW-1185">Reference proteome</keyword>
<sequence>MIDVAVRTAAEGPDPNIEALLATWLPTRRWYPGHGEVRADPWLAVTFEANGEEETTTGPDGEALAATSADVVLLLTRLVGAALPGGEVTVQVPLVLTDPATPGPGFIDTVTTASGEVAVHDGGAHPVCWLTLLRAMGVEGRPESLTERGRVLAGEQSNTSVILPGVPSPGGAGGMLKILRTVADGPHPDVVVPQALTEDGWDGVPRFLGALEIDVAAADSVGLPVHLAIVSELVPHAADGFELACDVASRGESFAGHAHDLGRLVAELHERMVRVLPPGPSLDAASFVSGLRARAERAVGDAPSVADRADEIAALFDRLVERLSALPHPLPTQHVHGDLHLGQTLFGDGAWKVLDFEGEPQRPVAERTRPDLPLRDVAGMLRSFDYAAAIGAAPDPAAWQAEATRAFVDGYRTAAATASGPGALMDDGTAELLLRALVLDKALYEVVYETHHRPEWLPIPLGAVDRVLTI</sequence>
<protein>
    <submittedName>
        <fullName evidence="2">Maltokinase</fullName>
        <ecNumber evidence="2">2.7.1.175</ecNumber>
    </submittedName>
</protein>